<keyword evidence="1" id="KW-1133">Transmembrane helix</keyword>
<dbReference type="AlphaFoldDB" id="A0A444W6Q4"/>
<feature type="transmembrane region" description="Helical" evidence="1">
    <location>
        <begin position="113"/>
        <end position="135"/>
    </location>
</feature>
<dbReference type="RefSeq" id="WP_129752014.1">
    <property type="nucleotide sequence ID" value="NZ_JUIW01000010.1"/>
</dbReference>
<evidence type="ECO:0000313" key="3">
    <source>
        <dbReference type="Proteomes" id="UP000289775"/>
    </source>
</evidence>
<name>A0A444W6Q4_9FLAO</name>
<dbReference type="Proteomes" id="UP000289775">
    <property type="component" value="Unassembled WGS sequence"/>
</dbReference>
<comment type="caution">
    <text evidence="2">The sequence shown here is derived from an EMBL/GenBank/DDBJ whole genome shotgun (WGS) entry which is preliminary data.</text>
</comment>
<proteinExistence type="predicted"/>
<evidence type="ECO:0000256" key="1">
    <source>
        <dbReference type="SAM" id="Phobius"/>
    </source>
</evidence>
<feature type="transmembrane region" description="Helical" evidence="1">
    <location>
        <begin position="48"/>
        <end position="73"/>
    </location>
</feature>
<feature type="transmembrane region" description="Helical" evidence="1">
    <location>
        <begin position="7"/>
        <end position="28"/>
    </location>
</feature>
<sequence length="192" mass="22525">MDKIKLSLFDVFVYILPGSIILISIDLIKNPHEDFATYVFNSSKDFSLFQVAILLSLSYLFGFLNQYISYEVFKFLAKRIWRKRLTGKETSIGKLEDKITLIRHFSPQNFNILNMWLVLRGMCYSLFVALLFLFLVDLCRAVQLNCFFEQLLNLSVLLISLLLFLRRSVRFHEWAHGIINNSISQMSEFNKS</sequence>
<organism evidence="2 3">
    <name type="scientific">Flavobacterium beibuense</name>
    <dbReference type="NCBI Taxonomy" id="657326"/>
    <lineage>
        <taxon>Bacteria</taxon>
        <taxon>Pseudomonadati</taxon>
        <taxon>Bacteroidota</taxon>
        <taxon>Flavobacteriia</taxon>
        <taxon>Flavobacteriales</taxon>
        <taxon>Flavobacteriaceae</taxon>
        <taxon>Flavobacterium</taxon>
    </lineage>
</organism>
<dbReference type="EMBL" id="JUIW01000010">
    <property type="protein sequence ID" value="RYJ41555.1"/>
    <property type="molecule type" value="Genomic_DNA"/>
</dbReference>
<evidence type="ECO:0000313" key="2">
    <source>
        <dbReference type="EMBL" id="RYJ41555.1"/>
    </source>
</evidence>
<protein>
    <submittedName>
        <fullName evidence="2">Uncharacterized protein</fullName>
    </submittedName>
</protein>
<accession>A0A444W6Q4</accession>
<keyword evidence="3" id="KW-1185">Reference proteome</keyword>
<dbReference type="OrthoDB" id="9947622at2"/>
<keyword evidence="1" id="KW-0812">Transmembrane</keyword>
<reference evidence="2 3" key="1">
    <citation type="submission" date="2014-12" db="EMBL/GenBank/DDBJ databases">
        <title>Genome sequence of Flavobacterium beibuense RSKm HC5.</title>
        <authorList>
            <person name="Kim J.F."/>
            <person name="Song J.Y."/>
            <person name="Kwak M.-J."/>
            <person name="Lee S.-W."/>
        </authorList>
    </citation>
    <scope>NUCLEOTIDE SEQUENCE [LARGE SCALE GENOMIC DNA]</scope>
    <source>
        <strain evidence="2 3">RSKm HC5</strain>
    </source>
</reference>
<keyword evidence="1" id="KW-0472">Membrane</keyword>
<gene>
    <name evidence="2" type="ORF">NU09_2929</name>
</gene>
<feature type="transmembrane region" description="Helical" evidence="1">
    <location>
        <begin position="147"/>
        <end position="165"/>
    </location>
</feature>